<name>A0A7J6MET4_PERCH</name>
<sequence length="107" mass="12128">MKFTTVNELSADARRLHSMAGKLFGLDNTYEIRRLVETLATLFSILNRLEREEGTVRSLKAVSRHDAARMAELEEEYEGMAATVSSRTTLGPEQSLIKVYECWGDML</sequence>
<dbReference type="Proteomes" id="UP000591131">
    <property type="component" value="Unassembled WGS sequence"/>
</dbReference>
<reference evidence="1 2" key="1">
    <citation type="submission" date="2020-04" db="EMBL/GenBank/DDBJ databases">
        <title>Perkinsus chesapeaki whole genome sequence.</title>
        <authorList>
            <person name="Bogema D.R."/>
        </authorList>
    </citation>
    <scope>NUCLEOTIDE SEQUENCE [LARGE SCALE GENOMIC DNA]</scope>
    <source>
        <strain evidence="1">ATCC PRA-425</strain>
    </source>
</reference>
<dbReference type="EMBL" id="JAAPAO010000159">
    <property type="protein sequence ID" value="KAF4670102.1"/>
    <property type="molecule type" value="Genomic_DNA"/>
</dbReference>
<evidence type="ECO:0000313" key="1">
    <source>
        <dbReference type="EMBL" id="KAF4670102.1"/>
    </source>
</evidence>
<accession>A0A7J6MET4</accession>
<gene>
    <name evidence="1" type="ORF">FOL47_002220</name>
</gene>
<comment type="caution">
    <text evidence="1">The sequence shown here is derived from an EMBL/GenBank/DDBJ whole genome shotgun (WGS) entry which is preliminary data.</text>
</comment>
<evidence type="ECO:0000313" key="2">
    <source>
        <dbReference type="Proteomes" id="UP000591131"/>
    </source>
</evidence>
<protein>
    <submittedName>
        <fullName evidence="1">Uncharacterized protein</fullName>
    </submittedName>
</protein>
<proteinExistence type="predicted"/>
<organism evidence="1 2">
    <name type="scientific">Perkinsus chesapeaki</name>
    <name type="common">Clam parasite</name>
    <name type="synonym">Perkinsus andrewsi</name>
    <dbReference type="NCBI Taxonomy" id="330153"/>
    <lineage>
        <taxon>Eukaryota</taxon>
        <taxon>Sar</taxon>
        <taxon>Alveolata</taxon>
        <taxon>Perkinsozoa</taxon>
        <taxon>Perkinsea</taxon>
        <taxon>Perkinsida</taxon>
        <taxon>Perkinsidae</taxon>
        <taxon>Perkinsus</taxon>
    </lineage>
</organism>
<keyword evidence="2" id="KW-1185">Reference proteome</keyword>
<dbReference type="AlphaFoldDB" id="A0A7J6MET4"/>